<feature type="transmembrane region" description="Helical" evidence="1">
    <location>
        <begin position="86"/>
        <end position="106"/>
    </location>
</feature>
<organism evidence="2 3">
    <name type="scientific">Pararhizobium polonicum</name>
    <dbReference type="NCBI Taxonomy" id="1612624"/>
    <lineage>
        <taxon>Bacteria</taxon>
        <taxon>Pseudomonadati</taxon>
        <taxon>Pseudomonadota</taxon>
        <taxon>Alphaproteobacteria</taxon>
        <taxon>Hyphomicrobiales</taxon>
        <taxon>Rhizobiaceae</taxon>
        <taxon>Rhizobium/Agrobacterium group</taxon>
        <taxon>Pararhizobium</taxon>
    </lineage>
</organism>
<evidence type="ECO:0000256" key="1">
    <source>
        <dbReference type="SAM" id="Phobius"/>
    </source>
</evidence>
<gene>
    <name evidence="2" type="ORF">ADU59_09640</name>
</gene>
<comment type="caution">
    <text evidence="2">The sequence shown here is derived from an EMBL/GenBank/DDBJ whole genome shotgun (WGS) entry which is preliminary data.</text>
</comment>
<keyword evidence="1" id="KW-1133">Transmembrane helix</keyword>
<dbReference type="AlphaFoldDB" id="A0A1C7P2Z6"/>
<feature type="transmembrane region" description="Helical" evidence="1">
    <location>
        <begin position="147"/>
        <end position="172"/>
    </location>
</feature>
<dbReference type="Pfam" id="PF05145">
    <property type="entry name" value="AbrB"/>
    <property type="match status" value="1"/>
</dbReference>
<feature type="transmembrane region" description="Helical" evidence="1">
    <location>
        <begin position="12"/>
        <end position="38"/>
    </location>
</feature>
<dbReference type="PATRIC" id="fig|1612624.7.peg.3470"/>
<dbReference type="OrthoDB" id="9809910at2"/>
<dbReference type="STRING" id="1612624.ADU59_09640"/>
<dbReference type="Proteomes" id="UP000093111">
    <property type="component" value="Unassembled WGS sequence"/>
</dbReference>
<feature type="transmembrane region" description="Helical" evidence="1">
    <location>
        <begin position="229"/>
        <end position="248"/>
    </location>
</feature>
<dbReference type="InterPro" id="IPR017516">
    <property type="entry name" value="AbrB_dup"/>
</dbReference>
<sequence length="352" mass="36654">MKIGTFPGAVQWVILLIAGLMAGQLLQALSLPAALMIGPMLVGIVMVRANCTIQIPGVLHRMAQGIAGCLIASHLDAAMLARMGDIWPIVILFVTLTFAASCLVGWLSGRMTGIDSEVSIWGFLPGMSGTVIAIAHDQGLDSRLVGLIQTVRLMVVIATMVVAAMFIVGAAVPHIAPGPSPDSGSVAWVLGLAVLGMLAARRLRWLPSAASLLPLMVAAALRLEDINVAVPGWLLALAFLAFGAHIGLRMTPDILRAGARALPSLIGASFLLMALCAFSGAALSVIAQVDLMSALLATVPGSIDSIALIAVNANADLTFIMTLQTLRLFAVAVLGPVVARSMVQMLHRRKTT</sequence>
<dbReference type="PIRSF" id="PIRSF038991">
    <property type="entry name" value="Protein_AbrB"/>
    <property type="match status" value="1"/>
</dbReference>
<protein>
    <submittedName>
        <fullName evidence="2">AbrB family transcriptional regulator</fullName>
    </submittedName>
</protein>
<keyword evidence="1" id="KW-0812">Transmembrane</keyword>
<dbReference type="EMBL" id="LGLV01000006">
    <property type="protein sequence ID" value="OBZ95635.1"/>
    <property type="molecule type" value="Genomic_DNA"/>
</dbReference>
<proteinExistence type="predicted"/>
<dbReference type="GO" id="GO:0010468">
    <property type="term" value="P:regulation of gene expression"/>
    <property type="evidence" value="ECO:0007669"/>
    <property type="project" value="InterPro"/>
</dbReference>
<dbReference type="NCBIfam" id="TIGR03082">
    <property type="entry name" value="Gneg_AbrB_dup"/>
    <property type="match status" value="2"/>
</dbReference>
<evidence type="ECO:0000313" key="2">
    <source>
        <dbReference type="EMBL" id="OBZ95635.1"/>
    </source>
</evidence>
<name>A0A1C7P2Z6_9HYPH</name>
<dbReference type="PANTHER" id="PTHR38457">
    <property type="entry name" value="REGULATOR ABRB-RELATED"/>
    <property type="match status" value="1"/>
</dbReference>
<feature type="transmembrane region" description="Helical" evidence="1">
    <location>
        <begin position="269"/>
        <end position="297"/>
    </location>
</feature>
<feature type="transmembrane region" description="Helical" evidence="1">
    <location>
        <begin position="118"/>
        <end position="135"/>
    </location>
</feature>
<dbReference type="GO" id="GO:0016020">
    <property type="term" value="C:membrane"/>
    <property type="evidence" value="ECO:0007669"/>
    <property type="project" value="InterPro"/>
</dbReference>
<evidence type="ECO:0000313" key="3">
    <source>
        <dbReference type="Proteomes" id="UP000093111"/>
    </source>
</evidence>
<keyword evidence="1" id="KW-0472">Membrane</keyword>
<dbReference type="PANTHER" id="PTHR38457:SF1">
    <property type="entry name" value="REGULATOR ABRB-RELATED"/>
    <property type="match status" value="1"/>
</dbReference>
<reference evidence="2 3" key="1">
    <citation type="journal article" date="2016" name="Syst. Appl. Microbiol.">
        <title>Pararhizobium polonicum sp. nov. isolated from tumors on stone fruit rootstocks.</title>
        <authorList>
            <person name="Pulawska J."/>
            <person name="Kuzmanovic N."/>
            <person name="Willems A."/>
            <person name="Pothier J.F."/>
        </authorList>
    </citation>
    <scope>NUCLEOTIDE SEQUENCE [LARGE SCALE GENOMIC DNA]</scope>
    <source>
        <strain evidence="2 3">F5.1</strain>
    </source>
</reference>
<feature type="transmembrane region" description="Helical" evidence="1">
    <location>
        <begin position="184"/>
        <end position="200"/>
    </location>
</feature>
<accession>A0A1C7P2Z6</accession>
<keyword evidence="3" id="KW-1185">Reference proteome</keyword>
<dbReference type="InterPro" id="IPR007820">
    <property type="entry name" value="AbrB_fam"/>
</dbReference>
<feature type="transmembrane region" description="Helical" evidence="1">
    <location>
        <begin position="317"/>
        <end position="339"/>
    </location>
</feature>